<keyword evidence="8" id="KW-0675">Receptor</keyword>
<sequence>MHFCVQSDILVTLMNDFVNESRPENLNKKLAIVVEHQIKIRNFLQLVQNAIQCPSLIEVLGSTFMLCLIGYYVITEWENHNIVGLCSVTLGLTMVCFNIFIYCYMGEQVVDQGDKVALTACTLEWHHLPDAKARSLILLIIISITPLRLKAGNIIDLSLKTFGNIIRMSVTYLNLLRSLD</sequence>
<protein>
    <submittedName>
        <fullName evidence="12">Odorant receptor 4-like</fullName>
    </submittedName>
</protein>
<dbReference type="GO" id="GO:0004984">
    <property type="term" value="F:olfactory receptor activity"/>
    <property type="evidence" value="ECO:0007669"/>
    <property type="project" value="InterPro"/>
</dbReference>
<evidence type="ECO:0000256" key="6">
    <source>
        <dbReference type="ARBA" id="ARBA00022989"/>
    </source>
</evidence>
<keyword evidence="6 10" id="KW-1133">Transmembrane helix</keyword>
<evidence type="ECO:0000256" key="10">
    <source>
        <dbReference type="SAM" id="Phobius"/>
    </source>
</evidence>
<keyword evidence="3" id="KW-0716">Sensory transduction</keyword>
<evidence type="ECO:0000256" key="3">
    <source>
        <dbReference type="ARBA" id="ARBA00022606"/>
    </source>
</evidence>
<evidence type="ECO:0000256" key="9">
    <source>
        <dbReference type="ARBA" id="ARBA00023224"/>
    </source>
</evidence>
<dbReference type="GO" id="GO:0007165">
    <property type="term" value="P:signal transduction"/>
    <property type="evidence" value="ECO:0007669"/>
    <property type="project" value="UniProtKB-KW"/>
</dbReference>
<evidence type="ECO:0000256" key="2">
    <source>
        <dbReference type="ARBA" id="ARBA00022475"/>
    </source>
</evidence>
<gene>
    <name evidence="12" type="primary">LOC112460290</name>
</gene>
<name>A0A6J1QEE3_9HYME</name>
<keyword evidence="9" id="KW-0807">Transducer</keyword>
<dbReference type="RefSeq" id="XP_024880684.1">
    <property type="nucleotide sequence ID" value="XM_025024916.1"/>
</dbReference>
<keyword evidence="11" id="KW-1185">Reference proteome</keyword>
<keyword evidence="5" id="KW-0552">Olfaction</keyword>
<accession>A0A6J1QEE3</accession>
<evidence type="ECO:0000313" key="11">
    <source>
        <dbReference type="Proteomes" id="UP000504618"/>
    </source>
</evidence>
<comment type="subcellular location">
    <subcellularLocation>
        <location evidence="1">Cell membrane</location>
        <topology evidence="1">Multi-pass membrane protein</topology>
    </subcellularLocation>
</comment>
<evidence type="ECO:0000313" key="12">
    <source>
        <dbReference type="RefSeq" id="XP_024880684.1"/>
    </source>
</evidence>
<keyword evidence="2" id="KW-1003">Cell membrane</keyword>
<evidence type="ECO:0000256" key="7">
    <source>
        <dbReference type="ARBA" id="ARBA00023136"/>
    </source>
</evidence>
<dbReference type="GO" id="GO:0005886">
    <property type="term" value="C:plasma membrane"/>
    <property type="evidence" value="ECO:0007669"/>
    <property type="project" value="UniProtKB-SubCell"/>
</dbReference>
<dbReference type="PANTHER" id="PTHR21137:SF35">
    <property type="entry name" value="ODORANT RECEPTOR 19A-RELATED"/>
    <property type="match status" value="1"/>
</dbReference>
<keyword evidence="4 10" id="KW-0812">Transmembrane</keyword>
<dbReference type="Pfam" id="PF02949">
    <property type="entry name" value="7tm_6"/>
    <property type="match status" value="1"/>
</dbReference>
<dbReference type="GeneID" id="112460290"/>
<feature type="transmembrane region" description="Helical" evidence="10">
    <location>
        <begin position="80"/>
        <end position="105"/>
    </location>
</feature>
<dbReference type="AlphaFoldDB" id="A0A6J1QEE3"/>
<evidence type="ECO:0000256" key="1">
    <source>
        <dbReference type="ARBA" id="ARBA00004651"/>
    </source>
</evidence>
<dbReference type="Proteomes" id="UP000504618">
    <property type="component" value="Unplaced"/>
</dbReference>
<dbReference type="GO" id="GO:0005549">
    <property type="term" value="F:odorant binding"/>
    <property type="evidence" value="ECO:0007669"/>
    <property type="project" value="InterPro"/>
</dbReference>
<keyword evidence="7 10" id="KW-0472">Membrane</keyword>
<organism evidence="11 12">
    <name type="scientific">Temnothorax curvispinosus</name>
    <dbReference type="NCBI Taxonomy" id="300111"/>
    <lineage>
        <taxon>Eukaryota</taxon>
        <taxon>Metazoa</taxon>
        <taxon>Ecdysozoa</taxon>
        <taxon>Arthropoda</taxon>
        <taxon>Hexapoda</taxon>
        <taxon>Insecta</taxon>
        <taxon>Pterygota</taxon>
        <taxon>Neoptera</taxon>
        <taxon>Endopterygota</taxon>
        <taxon>Hymenoptera</taxon>
        <taxon>Apocrita</taxon>
        <taxon>Aculeata</taxon>
        <taxon>Formicoidea</taxon>
        <taxon>Formicidae</taxon>
        <taxon>Myrmicinae</taxon>
        <taxon>Temnothorax</taxon>
    </lineage>
</organism>
<evidence type="ECO:0000256" key="8">
    <source>
        <dbReference type="ARBA" id="ARBA00023170"/>
    </source>
</evidence>
<evidence type="ECO:0000256" key="4">
    <source>
        <dbReference type="ARBA" id="ARBA00022692"/>
    </source>
</evidence>
<dbReference type="OrthoDB" id="6617147at2759"/>
<evidence type="ECO:0000256" key="5">
    <source>
        <dbReference type="ARBA" id="ARBA00022725"/>
    </source>
</evidence>
<dbReference type="InterPro" id="IPR004117">
    <property type="entry name" value="7tm6_olfct_rcpt"/>
</dbReference>
<reference evidence="12" key="1">
    <citation type="submission" date="2025-08" db="UniProtKB">
        <authorList>
            <consortium name="RefSeq"/>
        </authorList>
    </citation>
    <scope>IDENTIFICATION</scope>
    <source>
        <tissue evidence="12">Whole body</tissue>
    </source>
</reference>
<feature type="transmembrane region" description="Helical" evidence="10">
    <location>
        <begin position="56"/>
        <end position="74"/>
    </location>
</feature>
<proteinExistence type="predicted"/>
<dbReference type="PANTHER" id="PTHR21137">
    <property type="entry name" value="ODORANT RECEPTOR"/>
    <property type="match status" value="1"/>
</dbReference>